<accession>A0A518KE15</accession>
<dbReference type="EMBL" id="CP036349">
    <property type="protein sequence ID" value="QDV76025.1"/>
    <property type="molecule type" value="Genomic_DNA"/>
</dbReference>
<dbReference type="InterPro" id="IPR019815">
    <property type="entry name" value="Translation_initiation_fac_3_C"/>
</dbReference>
<comment type="function">
    <text evidence="4 6">IF-3 binds to the 30S ribosomal subunit and shifts the equilibrium between 70S ribosomes and their 50S and 30S subunits in favor of the free subunits, thus enhancing the availability of 30S subunits on which protein synthesis initiation begins.</text>
</comment>
<dbReference type="PANTHER" id="PTHR10938:SF0">
    <property type="entry name" value="TRANSLATION INITIATION FACTOR IF-3, MITOCHONDRIAL"/>
    <property type="match status" value="1"/>
</dbReference>
<keyword evidence="3 4" id="KW-0648">Protein biosynthesis</keyword>
<keyword evidence="4" id="KW-0963">Cytoplasm</keyword>
<evidence type="ECO:0000256" key="4">
    <source>
        <dbReference type="HAMAP-Rule" id="MF_00080"/>
    </source>
</evidence>
<dbReference type="InterPro" id="IPR019814">
    <property type="entry name" value="Translation_initiation_fac_3_N"/>
</dbReference>
<evidence type="ECO:0000256" key="1">
    <source>
        <dbReference type="ARBA" id="ARBA00005439"/>
    </source>
</evidence>
<dbReference type="PROSITE" id="PS00938">
    <property type="entry name" value="IF3"/>
    <property type="match status" value="1"/>
</dbReference>
<reference evidence="9 10" key="1">
    <citation type="submission" date="2019-02" db="EMBL/GenBank/DDBJ databases">
        <title>Deep-cultivation of Planctomycetes and their phenomic and genomic characterization uncovers novel biology.</title>
        <authorList>
            <person name="Wiegand S."/>
            <person name="Jogler M."/>
            <person name="Boedeker C."/>
            <person name="Pinto D."/>
            <person name="Vollmers J."/>
            <person name="Rivas-Marin E."/>
            <person name="Kohn T."/>
            <person name="Peeters S.H."/>
            <person name="Heuer A."/>
            <person name="Rast P."/>
            <person name="Oberbeckmann S."/>
            <person name="Bunk B."/>
            <person name="Jeske O."/>
            <person name="Meyerdierks A."/>
            <person name="Storesund J.E."/>
            <person name="Kallscheuer N."/>
            <person name="Luecker S."/>
            <person name="Lage O.M."/>
            <person name="Pohl T."/>
            <person name="Merkel B.J."/>
            <person name="Hornburger P."/>
            <person name="Mueller R.-W."/>
            <person name="Bruemmer F."/>
            <person name="Labrenz M."/>
            <person name="Spormann A.M."/>
            <person name="Op den Camp H."/>
            <person name="Overmann J."/>
            <person name="Amann R."/>
            <person name="Jetten M.S.M."/>
            <person name="Mascher T."/>
            <person name="Medema M.H."/>
            <person name="Devos D.P."/>
            <person name="Kaster A.-K."/>
            <person name="Ovreas L."/>
            <person name="Rohde M."/>
            <person name="Galperin M.Y."/>
            <person name="Jogler C."/>
        </authorList>
    </citation>
    <scope>NUCLEOTIDE SEQUENCE [LARGE SCALE GENOMIC DNA]</scope>
    <source>
        <strain evidence="9 10">Spa11</strain>
    </source>
</reference>
<dbReference type="KEGG" id="bmei:Spa11_42490"/>
<dbReference type="Pfam" id="PF00707">
    <property type="entry name" value="IF3_C"/>
    <property type="match status" value="1"/>
</dbReference>
<dbReference type="SUPFAM" id="SSF55200">
    <property type="entry name" value="Translation initiation factor IF3, C-terminal domain"/>
    <property type="match status" value="1"/>
</dbReference>
<evidence type="ECO:0000313" key="10">
    <source>
        <dbReference type="Proteomes" id="UP000316426"/>
    </source>
</evidence>
<evidence type="ECO:0000259" key="7">
    <source>
        <dbReference type="Pfam" id="PF00707"/>
    </source>
</evidence>
<dbReference type="NCBIfam" id="TIGR00168">
    <property type="entry name" value="infC"/>
    <property type="match status" value="1"/>
</dbReference>
<dbReference type="RefSeq" id="WP_145116355.1">
    <property type="nucleotide sequence ID" value="NZ_CP036349.1"/>
</dbReference>
<dbReference type="GO" id="GO:0016020">
    <property type="term" value="C:membrane"/>
    <property type="evidence" value="ECO:0007669"/>
    <property type="project" value="TreeGrafter"/>
</dbReference>
<dbReference type="Pfam" id="PF05198">
    <property type="entry name" value="IF3_N"/>
    <property type="match status" value="1"/>
</dbReference>
<dbReference type="GO" id="GO:0003743">
    <property type="term" value="F:translation initiation factor activity"/>
    <property type="evidence" value="ECO:0007669"/>
    <property type="project" value="UniProtKB-UniRule"/>
</dbReference>
<evidence type="ECO:0000256" key="6">
    <source>
        <dbReference type="RuleBase" id="RU000646"/>
    </source>
</evidence>
<comment type="subcellular location">
    <subcellularLocation>
        <location evidence="4 6">Cytoplasm</location>
    </subcellularLocation>
</comment>
<evidence type="ECO:0000259" key="8">
    <source>
        <dbReference type="Pfam" id="PF05198"/>
    </source>
</evidence>
<organism evidence="9 10">
    <name type="scientific">Botrimarina mediterranea</name>
    <dbReference type="NCBI Taxonomy" id="2528022"/>
    <lineage>
        <taxon>Bacteria</taxon>
        <taxon>Pseudomonadati</taxon>
        <taxon>Planctomycetota</taxon>
        <taxon>Planctomycetia</taxon>
        <taxon>Pirellulales</taxon>
        <taxon>Lacipirellulaceae</taxon>
        <taxon>Botrimarina</taxon>
    </lineage>
</organism>
<dbReference type="InterPro" id="IPR036788">
    <property type="entry name" value="T_IF-3_C_sf"/>
</dbReference>
<dbReference type="PANTHER" id="PTHR10938">
    <property type="entry name" value="TRANSLATION INITIATION FACTOR IF-3"/>
    <property type="match status" value="1"/>
</dbReference>
<dbReference type="GO" id="GO:0005829">
    <property type="term" value="C:cytosol"/>
    <property type="evidence" value="ECO:0007669"/>
    <property type="project" value="TreeGrafter"/>
</dbReference>
<dbReference type="AlphaFoldDB" id="A0A518KE15"/>
<evidence type="ECO:0000313" key="9">
    <source>
        <dbReference type="EMBL" id="QDV76025.1"/>
    </source>
</evidence>
<comment type="similarity">
    <text evidence="1 4 6">Belongs to the IF-3 family.</text>
</comment>
<evidence type="ECO:0000256" key="3">
    <source>
        <dbReference type="ARBA" id="ARBA00022917"/>
    </source>
</evidence>
<evidence type="ECO:0000256" key="2">
    <source>
        <dbReference type="ARBA" id="ARBA00022540"/>
    </source>
</evidence>
<evidence type="ECO:0000256" key="5">
    <source>
        <dbReference type="NCBIfam" id="TIGR00168"/>
    </source>
</evidence>
<dbReference type="SUPFAM" id="SSF54364">
    <property type="entry name" value="Translation initiation factor IF3, N-terminal domain"/>
    <property type="match status" value="1"/>
</dbReference>
<dbReference type="InterPro" id="IPR036787">
    <property type="entry name" value="T_IF-3_N_sf"/>
</dbReference>
<keyword evidence="2 4" id="KW-0396">Initiation factor</keyword>
<protein>
    <recommendedName>
        <fullName evidence="4 5">Translation initiation factor IF-3</fullName>
    </recommendedName>
</protein>
<dbReference type="FunFam" id="3.10.20.80:FF:000001">
    <property type="entry name" value="Translation initiation factor IF-3"/>
    <property type="match status" value="1"/>
</dbReference>
<keyword evidence="10" id="KW-1185">Reference proteome</keyword>
<proteinExistence type="inferred from homology"/>
<name>A0A518KE15_9BACT</name>
<dbReference type="InterPro" id="IPR019813">
    <property type="entry name" value="Translation_initiation_fac3_CS"/>
</dbReference>
<feature type="domain" description="Translation initiation factor 3 N-terminal" evidence="8">
    <location>
        <begin position="19"/>
        <end position="86"/>
    </location>
</feature>
<dbReference type="Gene3D" id="3.30.110.10">
    <property type="entry name" value="Translation initiation factor 3 (IF-3), C-terminal domain"/>
    <property type="match status" value="1"/>
</dbReference>
<dbReference type="HAMAP" id="MF_00080">
    <property type="entry name" value="IF_3"/>
    <property type="match status" value="1"/>
</dbReference>
<dbReference type="GO" id="GO:0043022">
    <property type="term" value="F:ribosome binding"/>
    <property type="evidence" value="ECO:0007669"/>
    <property type="project" value="TreeGrafter"/>
</dbReference>
<dbReference type="InterPro" id="IPR001288">
    <property type="entry name" value="Translation_initiation_fac_3"/>
</dbReference>
<feature type="domain" description="Translation initiation factor 3 C-terminal" evidence="7">
    <location>
        <begin position="94"/>
        <end position="178"/>
    </location>
</feature>
<dbReference type="Gene3D" id="3.10.20.80">
    <property type="entry name" value="Translation initiation factor 3 (IF-3), N-terminal domain"/>
    <property type="match status" value="1"/>
</dbReference>
<comment type="subunit">
    <text evidence="4 6">Monomer.</text>
</comment>
<dbReference type="GO" id="GO:0032790">
    <property type="term" value="P:ribosome disassembly"/>
    <property type="evidence" value="ECO:0007669"/>
    <property type="project" value="TreeGrafter"/>
</dbReference>
<sequence length="178" mass="20597">MSRFRTAERPADRKDSQRINEAIRITPIRVIDAEGEQLGIIPTEEALQRARDAGLDLVEVAPTERPPVCRIMDYGKFKYQQKKRHHKGHTHQSQNKEIRLRPKIGEHDLMTKVNNARSFLEKKDKVIFSVIFRGRENAHTDEGFKVMQRVIKELEDCSKLEQGPTMQGKRIIATMAPK</sequence>
<dbReference type="Proteomes" id="UP000316426">
    <property type="component" value="Chromosome"/>
</dbReference>
<gene>
    <name evidence="4 9" type="primary">infC</name>
    <name evidence="9" type="ORF">Spa11_42490</name>
</gene>